<gene>
    <name evidence="3" type="ORF">AWW66_03100</name>
</gene>
<comment type="caution">
    <text evidence="3">The sequence shown here is derived from an EMBL/GenBank/DDBJ whole genome shotgun (WGS) entry which is preliminary data.</text>
</comment>
<feature type="compositionally biased region" description="Pro residues" evidence="1">
    <location>
        <begin position="18"/>
        <end position="28"/>
    </location>
</feature>
<feature type="transmembrane region" description="Helical" evidence="2">
    <location>
        <begin position="93"/>
        <end position="117"/>
    </location>
</feature>
<keyword evidence="2" id="KW-1133">Transmembrane helix</keyword>
<dbReference type="AlphaFoldDB" id="A0A136PY83"/>
<evidence type="ECO:0000313" key="4">
    <source>
        <dbReference type="Proteomes" id="UP000070620"/>
    </source>
</evidence>
<evidence type="ECO:0000256" key="1">
    <source>
        <dbReference type="SAM" id="MobiDB-lite"/>
    </source>
</evidence>
<dbReference type="OrthoDB" id="3406039at2"/>
<evidence type="ECO:0008006" key="5">
    <source>
        <dbReference type="Google" id="ProtNLM"/>
    </source>
</evidence>
<dbReference type="Proteomes" id="UP000070620">
    <property type="component" value="Unassembled WGS sequence"/>
</dbReference>
<keyword evidence="4" id="KW-1185">Reference proteome</keyword>
<dbReference type="EMBL" id="LRQV01000006">
    <property type="protein sequence ID" value="KXK63317.1"/>
    <property type="molecule type" value="Genomic_DNA"/>
</dbReference>
<sequence>MTTPSGASPEDDYWRRPPASPDGPPGLGPPAASTAAGPSRPGTGPGGYAGPPPTVAPPPGWRPPLHLQPAPPRHLPPQDMAGLDSAEQRAQRITYGVGAVAGVVLLVLLCLLCSRLVF</sequence>
<reference evidence="3 4" key="1">
    <citation type="submission" date="2016-01" db="EMBL/GenBank/DDBJ databases">
        <title>Whole genome sequence and analysis of Micromonospora rosaria DSM 803, which can produce antibacterial substance rosamicin.</title>
        <authorList>
            <person name="Yang H."/>
            <person name="He X."/>
            <person name="Zhu D."/>
        </authorList>
    </citation>
    <scope>NUCLEOTIDE SEQUENCE [LARGE SCALE GENOMIC DNA]</scope>
    <source>
        <strain evidence="3 4">DSM 803</strain>
    </source>
</reference>
<dbReference type="RefSeq" id="WP_067359773.1">
    <property type="nucleotide sequence ID" value="NZ_JBIUBN010000003.1"/>
</dbReference>
<name>A0A136PY83_9ACTN</name>
<keyword evidence="2" id="KW-0812">Transmembrane</keyword>
<feature type="region of interest" description="Disordered" evidence="1">
    <location>
        <begin position="1"/>
        <end position="88"/>
    </location>
</feature>
<proteinExistence type="predicted"/>
<organism evidence="3 4">
    <name type="scientific">Micromonospora rosaria</name>
    <dbReference type="NCBI Taxonomy" id="47874"/>
    <lineage>
        <taxon>Bacteria</taxon>
        <taxon>Bacillati</taxon>
        <taxon>Actinomycetota</taxon>
        <taxon>Actinomycetes</taxon>
        <taxon>Micromonosporales</taxon>
        <taxon>Micromonosporaceae</taxon>
        <taxon>Micromonospora</taxon>
    </lineage>
</organism>
<accession>A0A136PY83</accession>
<evidence type="ECO:0000256" key="2">
    <source>
        <dbReference type="SAM" id="Phobius"/>
    </source>
</evidence>
<feature type="compositionally biased region" description="Low complexity" evidence="1">
    <location>
        <begin position="29"/>
        <end position="42"/>
    </location>
</feature>
<keyword evidence="2" id="KW-0472">Membrane</keyword>
<evidence type="ECO:0000313" key="3">
    <source>
        <dbReference type="EMBL" id="KXK63317.1"/>
    </source>
</evidence>
<feature type="compositionally biased region" description="Pro residues" evidence="1">
    <location>
        <begin position="50"/>
        <end position="62"/>
    </location>
</feature>
<protein>
    <recommendedName>
        <fullName evidence="5">Translation initiation factor 2</fullName>
    </recommendedName>
</protein>